<accession>A0A8U8BYZ3</accession>
<dbReference type="PANTHER" id="PTHR46117:SF2">
    <property type="entry name" value="UPSTREAM STIMULATORY FACTOR 2"/>
    <property type="match status" value="1"/>
</dbReference>
<reference evidence="6" key="2">
    <citation type="submission" date="2025-09" db="UniProtKB">
        <authorList>
            <consortium name="Ensembl"/>
        </authorList>
    </citation>
    <scope>IDENTIFICATION</scope>
</reference>
<sequence>MEIWGFWRENWGFGRTWAHLGGSGSHLCPPVPAGSWRGRGCRGTSDGERSTTRVRGHLGTPGHTWAHLGTAGGTKMGGNGENWVEIDGNLGLLERNLGIWAQLVERRRRDKINNWIVQLSKIIPDCGADSGKSGASKGGILSKACDYVRELRQSNQRLQETFKEAERLQMDNDLLRQQVRPACRDMAPPRKTPKPPRKSQKPPRKSAPKTPQNRRTAMAAGRG</sequence>
<dbReference type="InterPro" id="IPR011598">
    <property type="entry name" value="bHLH_dom"/>
</dbReference>
<dbReference type="GO" id="GO:0000978">
    <property type="term" value="F:RNA polymerase II cis-regulatory region sequence-specific DNA binding"/>
    <property type="evidence" value="ECO:0007669"/>
    <property type="project" value="TreeGrafter"/>
</dbReference>
<dbReference type="GO" id="GO:0046983">
    <property type="term" value="F:protein dimerization activity"/>
    <property type="evidence" value="ECO:0007669"/>
    <property type="project" value="InterPro"/>
</dbReference>
<evidence type="ECO:0000313" key="6">
    <source>
        <dbReference type="Ensembl" id="ENSCPVP00000026577.1"/>
    </source>
</evidence>
<evidence type="ECO:0000256" key="5">
    <source>
        <dbReference type="SAM" id="MobiDB-lite"/>
    </source>
</evidence>
<keyword evidence="2" id="KW-0805">Transcription regulation</keyword>
<feature type="region of interest" description="Disordered" evidence="5">
    <location>
        <begin position="169"/>
        <end position="223"/>
    </location>
</feature>
<dbReference type="SMART" id="SM00353">
    <property type="entry name" value="HLH"/>
    <property type="match status" value="1"/>
</dbReference>
<keyword evidence="7" id="KW-1185">Reference proteome</keyword>
<evidence type="ECO:0000256" key="2">
    <source>
        <dbReference type="ARBA" id="ARBA00023015"/>
    </source>
</evidence>
<organism evidence="6 7">
    <name type="scientific">Geospiza parvula</name>
    <name type="common">Small tree-finch</name>
    <name type="synonym">Camarhynchus parvulus</name>
    <dbReference type="NCBI Taxonomy" id="87175"/>
    <lineage>
        <taxon>Eukaryota</taxon>
        <taxon>Metazoa</taxon>
        <taxon>Chordata</taxon>
        <taxon>Craniata</taxon>
        <taxon>Vertebrata</taxon>
        <taxon>Euteleostomi</taxon>
        <taxon>Archelosauria</taxon>
        <taxon>Archosauria</taxon>
        <taxon>Dinosauria</taxon>
        <taxon>Saurischia</taxon>
        <taxon>Theropoda</taxon>
        <taxon>Coelurosauria</taxon>
        <taxon>Aves</taxon>
        <taxon>Neognathae</taxon>
        <taxon>Neoaves</taxon>
        <taxon>Telluraves</taxon>
        <taxon>Australaves</taxon>
        <taxon>Passeriformes</taxon>
        <taxon>Thraupidae</taxon>
        <taxon>Camarhynchus</taxon>
    </lineage>
</organism>
<dbReference type="PROSITE" id="PS50888">
    <property type="entry name" value="BHLH"/>
    <property type="match status" value="1"/>
</dbReference>
<dbReference type="Ensembl" id="ENSCPVT00000026688.1">
    <property type="protein sequence ID" value="ENSCPVP00000026577.1"/>
    <property type="gene ID" value="ENSCPVG00000017841.1"/>
</dbReference>
<dbReference type="InterPro" id="IPR036638">
    <property type="entry name" value="HLH_DNA-bd_sf"/>
</dbReference>
<dbReference type="AlphaFoldDB" id="A0A8U8BYZ3"/>
<dbReference type="GO" id="GO:0000981">
    <property type="term" value="F:DNA-binding transcription factor activity, RNA polymerase II-specific"/>
    <property type="evidence" value="ECO:0007669"/>
    <property type="project" value="TreeGrafter"/>
</dbReference>
<keyword evidence="3" id="KW-0804">Transcription</keyword>
<dbReference type="GO" id="GO:0005634">
    <property type="term" value="C:nucleus"/>
    <property type="evidence" value="ECO:0007669"/>
    <property type="project" value="UniProtKB-SubCell"/>
</dbReference>
<evidence type="ECO:0000256" key="3">
    <source>
        <dbReference type="ARBA" id="ARBA00023163"/>
    </source>
</evidence>
<evidence type="ECO:0000256" key="1">
    <source>
        <dbReference type="ARBA" id="ARBA00004123"/>
    </source>
</evidence>
<protein>
    <submittedName>
        <fullName evidence="6">Uncharacterized protein</fullName>
    </submittedName>
</protein>
<evidence type="ECO:0000256" key="4">
    <source>
        <dbReference type="ARBA" id="ARBA00023242"/>
    </source>
</evidence>
<dbReference type="PANTHER" id="PTHR46117">
    <property type="entry name" value="FI24210P1"/>
    <property type="match status" value="1"/>
</dbReference>
<dbReference type="SUPFAM" id="SSF47459">
    <property type="entry name" value="HLH, helix-loop-helix DNA-binding domain"/>
    <property type="match status" value="1"/>
</dbReference>
<dbReference type="InterPro" id="IPR051732">
    <property type="entry name" value="USF"/>
</dbReference>
<keyword evidence="4" id="KW-0539">Nucleus</keyword>
<feature type="compositionally biased region" description="Basic residues" evidence="5">
    <location>
        <begin position="191"/>
        <end position="207"/>
    </location>
</feature>
<dbReference type="Gene3D" id="4.10.280.10">
    <property type="entry name" value="Helix-loop-helix DNA-binding domain"/>
    <property type="match status" value="1"/>
</dbReference>
<dbReference type="Pfam" id="PF00010">
    <property type="entry name" value="HLH"/>
    <property type="match status" value="1"/>
</dbReference>
<name>A0A8U8BYZ3_GEOPR</name>
<proteinExistence type="predicted"/>
<comment type="subcellular location">
    <subcellularLocation>
        <location evidence="1">Nucleus</location>
    </subcellularLocation>
</comment>
<evidence type="ECO:0000313" key="7">
    <source>
        <dbReference type="Proteomes" id="UP000694382"/>
    </source>
</evidence>
<dbReference type="Proteomes" id="UP000694382">
    <property type="component" value="Unassembled WGS sequence"/>
</dbReference>
<dbReference type="GO" id="GO:0045944">
    <property type="term" value="P:positive regulation of transcription by RNA polymerase II"/>
    <property type="evidence" value="ECO:0007669"/>
    <property type="project" value="UniProtKB-ARBA"/>
</dbReference>
<reference evidence="6" key="1">
    <citation type="submission" date="2025-08" db="UniProtKB">
        <authorList>
            <consortium name="Ensembl"/>
        </authorList>
    </citation>
    <scope>IDENTIFICATION</scope>
</reference>